<keyword evidence="5" id="KW-0732">Signal</keyword>
<feature type="chain" id="PRO_5032289740" description="Chaplin domain-containing protein" evidence="5">
    <location>
        <begin position="27"/>
        <end position="320"/>
    </location>
</feature>
<feature type="domain" description="Chaplin" evidence="6">
    <location>
        <begin position="101"/>
        <end position="141"/>
    </location>
</feature>
<evidence type="ECO:0000313" key="8">
    <source>
        <dbReference type="Proteomes" id="UP000587527"/>
    </source>
</evidence>
<protein>
    <recommendedName>
        <fullName evidence="6">Chaplin domain-containing protein</fullName>
    </recommendedName>
</protein>
<keyword evidence="1" id="KW-0964">Secreted</keyword>
<dbReference type="EMBL" id="JACHMN010000003">
    <property type="protein sequence ID" value="MBB5872255.1"/>
    <property type="molecule type" value="Genomic_DNA"/>
</dbReference>
<keyword evidence="3" id="KW-0034">Amyloid</keyword>
<dbReference type="RefSeq" id="WP_184841703.1">
    <property type="nucleotide sequence ID" value="NZ_JACHMN010000003.1"/>
</dbReference>
<dbReference type="PROSITE" id="PS51884">
    <property type="entry name" value="CHAPLIN"/>
    <property type="match status" value="2"/>
</dbReference>
<feature type="domain" description="Chaplin" evidence="6">
    <location>
        <begin position="36"/>
        <end position="76"/>
    </location>
</feature>
<accession>A0A841BX57</accession>
<feature type="compositionally biased region" description="Polar residues" evidence="4">
    <location>
        <begin position="211"/>
        <end position="223"/>
    </location>
</feature>
<dbReference type="Proteomes" id="UP000587527">
    <property type="component" value="Unassembled WGS sequence"/>
</dbReference>
<feature type="signal peptide" evidence="5">
    <location>
        <begin position="1"/>
        <end position="26"/>
    </location>
</feature>
<evidence type="ECO:0000256" key="4">
    <source>
        <dbReference type="SAM" id="MobiDB-lite"/>
    </source>
</evidence>
<keyword evidence="2" id="KW-0130">Cell adhesion</keyword>
<keyword evidence="1" id="KW-0134">Cell wall</keyword>
<dbReference type="AlphaFoldDB" id="A0A841BX57"/>
<evidence type="ECO:0000256" key="1">
    <source>
        <dbReference type="ARBA" id="ARBA00022512"/>
    </source>
</evidence>
<name>A0A841BX57_9ACTN</name>
<dbReference type="GO" id="GO:0007155">
    <property type="term" value="P:cell adhesion"/>
    <property type="evidence" value="ECO:0007669"/>
    <property type="project" value="UniProtKB-KW"/>
</dbReference>
<feature type="region of interest" description="Disordered" evidence="4">
    <location>
        <begin position="199"/>
        <end position="260"/>
    </location>
</feature>
<evidence type="ECO:0000256" key="5">
    <source>
        <dbReference type="SAM" id="SignalP"/>
    </source>
</evidence>
<dbReference type="InterPro" id="IPR005528">
    <property type="entry name" value="ChpA-H"/>
</dbReference>
<feature type="region of interest" description="Disordered" evidence="4">
    <location>
        <begin position="139"/>
        <end position="173"/>
    </location>
</feature>
<comment type="caution">
    <text evidence="7">The sequence shown here is derived from an EMBL/GenBank/DDBJ whole genome shotgun (WGS) entry which is preliminary data.</text>
</comment>
<feature type="compositionally biased region" description="Low complexity" evidence="4">
    <location>
        <begin position="235"/>
        <end position="256"/>
    </location>
</feature>
<evidence type="ECO:0000256" key="2">
    <source>
        <dbReference type="ARBA" id="ARBA00022889"/>
    </source>
</evidence>
<evidence type="ECO:0000259" key="6">
    <source>
        <dbReference type="PROSITE" id="PS51884"/>
    </source>
</evidence>
<gene>
    <name evidence="7" type="ORF">F4553_005689</name>
</gene>
<sequence length="320" mass="31676">MTALRFSAAVGIASAGVLLAGSAASAAPASMDSFLNVGIANGIQAYAPIQVPVNACGIAVGLLGTATASCTGSATATMGGGGWGGWSGFGEGGIDMNSDLNIGIANGIQAAVPVEVPVNACGIAVGILGEAQAACDGTATATQGGTQGRPGFTPRPWDQRSAPPDGAKADKKGGALGGLLGLLPIEGLLGKKAAKPAAAADQGHDLGHGQDQWQGQNQGSSHGYDQGGHDQWPSQGHDQGQGHDQWQGQQGHGQWHAQPVDNWSCRSSVDMSTFGNVGIANGIQAYVPVQVPVNASGIGVGLLGTASASAWHTAATAKMC</sequence>
<reference evidence="7 8" key="1">
    <citation type="submission" date="2020-08" db="EMBL/GenBank/DDBJ databases">
        <title>Sequencing the genomes of 1000 actinobacteria strains.</title>
        <authorList>
            <person name="Klenk H.-P."/>
        </authorList>
    </citation>
    <scope>NUCLEOTIDE SEQUENCE [LARGE SCALE GENOMIC DNA]</scope>
    <source>
        <strain evidence="7 8">DSM 45362</strain>
    </source>
</reference>
<proteinExistence type="predicted"/>
<organism evidence="7 8">
    <name type="scientific">Allocatelliglobosispora scoriae</name>
    <dbReference type="NCBI Taxonomy" id="643052"/>
    <lineage>
        <taxon>Bacteria</taxon>
        <taxon>Bacillati</taxon>
        <taxon>Actinomycetota</taxon>
        <taxon>Actinomycetes</taxon>
        <taxon>Micromonosporales</taxon>
        <taxon>Micromonosporaceae</taxon>
        <taxon>Allocatelliglobosispora</taxon>
    </lineage>
</organism>
<keyword evidence="8" id="KW-1185">Reference proteome</keyword>
<evidence type="ECO:0000313" key="7">
    <source>
        <dbReference type="EMBL" id="MBB5872255.1"/>
    </source>
</evidence>
<evidence type="ECO:0000256" key="3">
    <source>
        <dbReference type="ARBA" id="ARBA00023087"/>
    </source>
</evidence>